<dbReference type="InterPro" id="IPR001736">
    <property type="entry name" value="PLipase_D/transphosphatidylase"/>
</dbReference>
<keyword evidence="4" id="KW-0442">Lipid degradation</keyword>
<keyword evidence="2" id="KW-0677">Repeat</keyword>
<evidence type="ECO:0000313" key="9">
    <source>
        <dbReference type="Proteomes" id="UP000250140"/>
    </source>
</evidence>
<dbReference type="PANTHER" id="PTHR18896">
    <property type="entry name" value="PHOSPHOLIPASE D"/>
    <property type="match status" value="1"/>
</dbReference>
<evidence type="ECO:0000259" key="7">
    <source>
        <dbReference type="PROSITE" id="PS50035"/>
    </source>
</evidence>
<dbReference type="EMBL" id="KV750930">
    <property type="protein sequence ID" value="OCL02563.1"/>
    <property type="molecule type" value="Genomic_DNA"/>
</dbReference>
<dbReference type="EC" id="3.1.4.4" evidence="1"/>
<sequence length="1091" mass="122064">MAHYRNDDDLAYGEYHGGDEQEGDERGIIGDVTKRIFGRKPQPDQSNITQTYQPHLAGQQQQPSQNIPSSSGGMSFIFDKLQDAVHAVGAEVKTRISGAGDIHSHTDDSGVCHQGAHDDHAEHRYLSFAPQRQGNDIKWYVDGCGYMWAVSVALERARESIWILDWWLSPELYLRRPPAKYEQYRIDNMLKAAAQRGVKVNIIVYKEVTQALTRKFLNPTLPEYLHSLLPRATDPFTKGLTRAGLHVIFQSLEEVEKTDPLIAPPITVSSAHTKHALEALHPNISVFRHPDHLPDRQTLQSSFMTSLQNMSLSSSALAQLPVDGLKAIYGMNEDAVLYWAHHEKLCLIDGHIAFMGGLDLCYGRWDTNQHAIADAHPGDLDRIVFPGQDYNNARIMDFQDVAHWKNNKLDRTKNSRMGWSDLSICLTGPVVQDLRTHFVQRWNFIYDEKYNVRNDVRYSRLALTGAPAPGAYQPQASGQYSSGPPPGQYYPPPPGQYYPPPPSQQYRGLDEGEEGDRGFGGGGDEGERGLFGSRTGGLQQKILDRVGEGMRKIEQRYGQQAGYNSGQGGQSDDGPQGGVACQITRSCAKWSHGVEVEHSIANAYIEVIRNSQHFVYIENQFFITATCDEQRPIKNKVAGAIVERIIRAATNGEKYKMIVVMPAIPAFAGDLKSDDALSTRAIMEFQYNSINRGGHSIYETIARAGFNPMDYIRFYNLRNYDRINASGAMAAAEQRSGVSYEEAREEHDVAYGGVYQSEAKEDFQPYSPPPPSALGQDPSTGHGYAPAYELDSGYGQAPGQSKPDAYQQYQQGAAQIGSLHGLGSGRWDTVSECYMLGGEDIRKVPWESGAMDEIDAFVSEELYIHSKILIADDRVVICGSANMNDRSQLGDHDSEIAVIVEDPTPVQSTMDGRPWRASKFAASLRRQLVRKHLGLLKPQIMDQPDANFEPIGVPNLYDWGSPEDLQVADPISDSFQAFWNTRARTNTDAFVKVFHPVPYDGVQTWKEYDEYYERFFQEDTKDKEKKKLSQYKWGHVVAEDFSPGDQGLREVKEVLSTIKGTLVEMPLLFLKKEDIAKEGLGLNAFTEEVYT</sequence>
<feature type="compositionally biased region" description="Basic and acidic residues" evidence="6">
    <location>
        <begin position="16"/>
        <end position="27"/>
    </location>
</feature>
<dbReference type="Proteomes" id="UP000250140">
    <property type="component" value="Unassembled WGS sequence"/>
</dbReference>
<feature type="compositionally biased region" description="Low complexity" evidence="6">
    <location>
        <begin position="470"/>
        <end position="482"/>
    </location>
</feature>
<keyword evidence="5" id="KW-0443">Lipid metabolism</keyword>
<dbReference type="OrthoDB" id="14911at2759"/>
<feature type="region of interest" description="Disordered" evidence="6">
    <location>
        <begin position="470"/>
        <end position="537"/>
    </location>
</feature>
<dbReference type="InterPro" id="IPR025202">
    <property type="entry name" value="PLD-like_dom"/>
</dbReference>
<dbReference type="InterPro" id="IPR015679">
    <property type="entry name" value="PLipase_D_fam"/>
</dbReference>
<feature type="compositionally biased region" description="Pro residues" evidence="6">
    <location>
        <begin position="483"/>
        <end position="503"/>
    </location>
</feature>
<feature type="region of interest" description="Disordered" evidence="6">
    <location>
        <begin position="1"/>
        <end position="27"/>
    </location>
</feature>
<gene>
    <name evidence="8" type="ORF">AOQ84DRAFT_179454</name>
</gene>
<feature type="domain" description="PLD phosphodiesterase" evidence="7">
    <location>
        <begin position="860"/>
        <end position="887"/>
    </location>
</feature>
<protein>
    <recommendedName>
        <fullName evidence="1">phospholipase D</fullName>
        <ecNumber evidence="1">3.1.4.4</ecNumber>
    </recommendedName>
</protein>
<evidence type="ECO:0000256" key="4">
    <source>
        <dbReference type="ARBA" id="ARBA00022963"/>
    </source>
</evidence>
<keyword evidence="9" id="KW-1185">Reference proteome</keyword>
<dbReference type="GO" id="GO:0009395">
    <property type="term" value="P:phospholipid catabolic process"/>
    <property type="evidence" value="ECO:0007669"/>
    <property type="project" value="TreeGrafter"/>
</dbReference>
<dbReference type="SMART" id="SM00155">
    <property type="entry name" value="PLDc"/>
    <property type="match status" value="2"/>
</dbReference>
<evidence type="ECO:0000256" key="3">
    <source>
        <dbReference type="ARBA" id="ARBA00022801"/>
    </source>
</evidence>
<dbReference type="CDD" id="cd09141">
    <property type="entry name" value="PLDc_vPLD1_2_yPLD_like_2"/>
    <property type="match status" value="1"/>
</dbReference>
<feature type="domain" description="PLD phosphodiesterase" evidence="7">
    <location>
        <begin position="337"/>
        <end position="364"/>
    </location>
</feature>
<evidence type="ECO:0000313" key="8">
    <source>
        <dbReference type="EMBL" id="OCL02563.1"/>
    </source>
</evidence>
<dbReference type="PROSITE" id="PS50035">
    <property type="entry name" value="PLD"/>
    <property type="match status" value="2"/>
</dbReference>
<keyword evidence="3" id="KW-0378">Hydrolase</keyword>
<evidence type="ECO:0000256" key="2">
    <source>
        <dbReference type="ARBA" id="ARBA00022737"/>
    </source>
</evidence>
<proteinExistence type="predicted"/>
<dbReference type="SUPFAM" id="SSF56024">
    <property type="entry name" value="Phospholipase D/nuclease"/>
    <property type="match status" value="2"/>
</dbReference>
<dbReference type="GO" id="GO:0004630">
    <property type="term" value="F:phospholipase D activity"/>
    <property type="evidence" value="ECO:0007669"/>
    <property type="project" value="UniProtKB-EC"/>
</dbReference>
<organism evidence="8 9">
    <name type="scientific">Glonium stellatum</name>
    <dbReference type="NCBI Taxonomy" id="574774"/>
    <lineage>
        <taxon>Eukaryota</taxon>
        <taxon>Fungi</taxon>
        <taxon>Dikarya</taxon>
        <taxon>Ascomycota</taxon>
        <taxon>Pezizomycotina</taxon>
        <taxon>Dothideomycetes</taxon>
        <taxon>Pleosporomycetidae</taxon>
        <taxon>Gloniales</taxon>
        <taxon>Gloniaceae</taxon>
        <taxon>Glonium</taxon>
    </lineage>
</organism>
<feature type="region of interest" description="Disordered" evidence="6">
    <location>
        <begin position="761"/>
        <end position="806"/>
    </location>
</feature>
<evidence type="ECO:0000256" key="1">
    <source>
        <dbReference type="ARBA" id="ARBA00012027"/>
    </source>
</evidence>
<dbReference type="PANTHER" id="PTHR18896:SF186">
    <property type="entry name" value="PHOSPHOLIPASE D"/>
    <property type="match status" value="1"/>
</dbReference>
<dbReference type="Pfam" id="PF13091">
    <property type="entry name" value="PLDc_2"/>
    <property type="match status" value="1"/>
</dbReference>
<evidence type="ECO:0000256" key="6">
    <source>
        <dbReference type="SAM" id="MobiDB-lite"/>
    </source>
</evidence>
<evidence type="ECO:0000256" key="5">
    <source>
        <dbReference type="ARBA" id="ARBA00023098"/>
    </source>
</evidence>
<dbReference type="Gene3D" id="3.30.870.10">
    <property type="entry name" value="Endonuclease Chain A"/>
    <property type="match status" value="3"/>
</dbReference>
<dbReference type="AlphaFoldDB" id="A0A8E2EQM6"/>
<accession>A0A8E2EQM6</accession>
<reference evidence="8 9" key="1">
    <citation type="journal article" date="2016" name="Nat. Commun.">
        <title>Ectomycorrhizal ecology is imprinted in the genome of the dominant symbiotic fungus Cenococcum geophilum.</title>
        <authorList>
            <consortium name="DOE Joint Genome Institute"/>
            <person name="Peter M."/>
            <person name="Kohler A."/>
            <person name="Ohm R.A."/>
            <person name="Kuo A."/>
            <person name="Krutzmann J."/>
            <person name="Morin E."/>
            <person name="Arend M."/>
            <person name="Barry K.W."/>
            <person name="Binder M."/>
            <person name="Choi C."/>
            <person name="Clum A."/>
            <person name="Copeland A."/>
            <person name="Grisel N."/>
            <person name="Haridas S."/>
            <person name="Kipfer T."/>
            <person name="LaButti K."/>
            <person name="Lindquist E."/>
            <person name="Lipzen A."/>
            <person name="Maire R."/>
            <person name="Meier B."/>
            <person name="Mihaltcheva S."/>
            <person name="Molinier V."/>
            <person name="Murat C."/>
            <person name="Poggeler S."/>
            <person name="Quandt C.A."/>
            <person name="Sperisen C."/>
            <person name="Tritt A."/>
            <person name="Tisserant E."/>
            <person name="Crous P.W."/>
            <person name="Henrissat B."/>
            <person name="Nehls U."/>
            <person name="Egli S."/>
            <person name="Spatafora J.W."/>
            <person name="Grigoriev I.V."/>
            <person name="Martin F.M."/>
        </authorList>
    </citation>
    <scope>NUCLEOTIDE SEQUENCE [LARGE SCALE GENOMIC DNA]</scope>
    <source>
        <strain evidence="8 9">CBS 207.34</strain>
    </source>
</reference>
<name>A0A8E2EQM6_9PEZI</name>